<evidence type="ECO:0000256" key="1">
    <source>
        <dbReference type="ARBA" id="ARBA00002318"/>
    </source>
</evidence>
<organism evidence="12 13">
    <name type="scientific">Equus caballus</name>
    <name type="common">Horse</name>
    <dbReference type="NCBI Taxonomy" id="9796"/>
    <lineage>
        <taxon>Eukaryota</taxon>
        <taxon>Metazoa</taxon>
        <taxon>Chordata</taxon>
        <taxon>Craniata</taxon>
        <taxon>Vertebrata</taxon>
        <taxon>Euteleostomi</taxon>
        <taxon>Mammalia</taxon>
        <taxon>Eutheria</taxon>
        <taxon>Laurasiatheria</taxon>
        <taxon>Perissodactyla</taxon>
        <taxon>Equidae</taxon>
        <taxon>Equus</taxon>
    </lineage>
</organism>
<dbReference type="Pfam" id="PF00026">
    <property type="entry name" value="Asp"/>
    <property type="match status" value="1"/>
</dbReference>
<evidence type="ECO:0000256" key="10">
    <source>
        <dbReference type="SAM" id="SignalP"/>
    </source>
</evidence>
<dbReference type="PROSITE" id="PS51767">
    <property type="entry name" value="PEPTIDASE_A1"/>
    <property type="match status" value="1"/>
</dbReference>
<comment type="function">
    <text evidence="1">Shows particularly broad specificity; although bonds involving phenylalanine and leucine are preferred, many others are also cleaved to some extent.</text>
</comment>
<keyword evidence="5" id="KW-0064">Aspartyl protease</keyword>
<dbReference type="InterPro" id="IPR021109">
    <property type="entry name" value="Peptidase_aspartic_dom_sf"/>
</dbReference>
<reference evidence="12 13" key="1">
    <citation type="journal article" date="2009" name="Science">
        <title>Genome sequence, comparative analysis, and population genetics of the domestic horse.</title>
        <authorList>
            <consortium name="Broad Institute Genome Sequencing Platform"/>
            <consortium name="Broad Institute Whole Genome Assembly Team"/>
            <person name="Wade C.M."/>
            <person name="Giulotto E."/>
            <person name="Sigurdsson S."/>
            <person name="Zoli M."/>
            <person name="Gnerre S."/>
            <person name="Imsland F."/>
            <person name="Lear T.L."/>
            <person name="Adelson D.L."/>
            <person name="Bailey E."/>
            <person name="Bellone R.R."/>
            <person name="Bloecker H."/>
            <person name="Distl O."/>
            <person name="Edgar R.C."/>
            <person name="Garber M."/>
            <person name="Leeb T."/>
            <person name="Mauceli E."/>
            <person name="MacLeod J.N."/>
            <person name="Penedo M.C.T."/>
            <person name="Raison J.M."/>
            <person name="Sharpe T."/>
            <person name="Vogel J."/>
            <person name="Andersson L."/>
            <person name="Antczak D.F."/>
            <person name="Biagi T."/>
            <person name="Binns M.M."/>
            <person name="Chowdhary B.P."/>
            <person name="Coleman S.J."/>
            <person name="Della Valle G."/>
            <person name="Fryc S."/>
            <person name="Guerin G."/>
            <person name="Hasegawa T."/>
            <person name="Hill E.W."/>
            <person name="Jurka J."/>
            <person name="Kiialainen A."/>
            <person name="Lindgren G."/>
            <person name="Liu J."/>
            <person name="Magnani E."/>
            <person name="Mickelson J.R."/>
            <person name="Murray J."/>
            <person name="Nergadze S.G."/>
            <person name="Onofrio R."/>
            <person name="Pedroni S."/>
            <person name="Piras M.F."/>
            <person name="Raudsepp T."/>
            <person name="Rocchi M."/>
            <person name="Roeed K.H."/>
            <person name="Ryder O.A."/>
            <person name="Searle S."/>
            <person name="Skow L."/>
            <person name="Swinburne J.E."/>
            <person name="Syvaenen A.C."/>
            <person name="Tozaki T."/>
            <person name="Valberg S.J."/>
            <person name="Vaudin M."/>
            <person name="White J.R."/>
            <person name="Zody M.C."/>
            <person name="Lander E.S."/>
            <person name="Lindblad-Toh K."/>
        </authorList>
    </citation>
    <scope>NUCLEOTIDE SEQUENCE [LARGE SCALE GENOMIC DNA]</scope>
    <source>
        <strain evidence="12 13">Thoroughbred</strain>
    </source>
</reference>
<dbReference type="Ensembl" id="ENSECAT00000095751.1">
    <property type="protein sequence ID" value="ENSECAP00000067039.1"/>
    <property type="gene ID" value="ENSECAG00000050402.1"/>
</dbReference>
<dbReference type="InterPro" id="IPR033121">
    <property type="entry name" value="PEPTIDASE_A1"/>
</dbReference>
<evidence type="ECO:0000256" key="7">
    <source>
        <dbReference type="ARBA" id="ARBA00022801"/>
    </source>
</evidence>
<evidence type="ECO:0000313" key="12">
    <source>
        <dbReference type="Ensembl" id="ENSECAP00000067039.1"/>
    </source>
</evidence>
<evidence type="ECO:0000256" key="6">
    <source>
        <dbReference type="ARBA" id="ARBA00022757"/>
    </source>
</evidence>
<reference evidence="12" key="3">
    <citation type="submission" date="2025-09" db="UniProtKB">
        <authorList>
            <consortium name="Ensembl"/>
        </authorList>
    </citation>
    <scope>IDENTIFICATION</scope>
    <source>
        <strain evidence="12">Thoroughbred</strain>
    </source>
</reference>
<dbReference type="InterPro" id="IPR001461">
    <property type="entry name" value="Aspartic_peptidase_A1"/>
</dbReference>
<evidence type="ECO:0000256" key="4">
    <source>
        <dbReference type="ARBA" id="ARBA00022670"/>
    </source>
</evidence>
<dbReference type="AlphaFoldDB" id="A0A9L0RZ07"/>
<dbReference type="Gene3D" id="6.10.140.60">
    <property type="match status" value="1"/>
</dbReference>
<reference evidence="12" key="2">
    <citation type="submission" date="2025-08" db="UniProtKB">
        <authorList>
            <consortium name="Ensembl"/>
        </authorList>
    </citation>
    <scope>IDENTIFICATION</scope>
    <source>
        <strain evidence="12">Thoroughbred</strain>
    </source>
</reference>
<keyword evidence="4" id="KW-0645">Protease</keyword>
<evidence type="ECO:0000256" key="3">
    <source>
        <dbReference type="ARBA" id="ARBA00011924"/>
    </source>
</evidence>
<dbReference type="PANTHER" id="PTHR47966:SF22">
    <property type="entry name" value="PEPSIN A-3-RELATED"/>
    <property type="match status" value="1"/>
</dbReference>
<dbReference type="SUPFAM" id="SSF50630">
    <property type="entry name" value="Acid proteases"/>
    <property type="match status" value="1"/>
</dbReference>
<sequence>MKWLLLFSLVALSKVPLVKKKSLRQNLRENGLLADFLKQHPRNPASKYFPKEAATLAATEGLENYMDVSYFGTISIGTPPQEFTVIFDTEEEPLECSPS</sequence>
<evidence type="ECO:0000256" key="5">
    <source>
        <dbReference type="ARBA" id="ARBA00022750"/>
    </source>
</evidence>
<feature type="signal peptide" evidence="10">
    <location>
        <begin position="1"/>
        <end position="20"/>
    </location>
</feature>
<evidence type="ECO:0000313" key="13">
    <source>
        <dbReference type="Proteomes" id="UP000002281"/>
    </source>
</evidence>
<keyword evidence="10" id="KW-0732">Signal</keyword>
<dbReference type="GeneTree" id="ENSGT00940000155036"/>
<keyword evidence="8" id="KW-1015">Disulfide bond</keyword>
<comment type="similarity">
    <text evidence="2">Belongs to the peptidase A1 family.</text>
</comment>
<dbReference type="Gene3D" id="2.40.70.10">
    <property type="entry name" value="Acid Proteases"/>
    <property type="match status" value="1"/>
</dbReference>
<dbReference type="Pfam" id="PF07966">
    <property type="entry name" value="A1_Propeptide"/>
    <property type="match status" value="1"/>
</dbReference>
<protein>
    <recommendedName>
        <fullName evidence="9">Pepsin A</fullName>
        <ecNumber evidence="3">3.4.23.1</ecNumber>
    </recommendedName>
</protein>
<dbReference type="GO" id="GO:0007586">
    <property type="term" value="P:digestion"/>
    <property type="evidence" value="ECO:0007669"/>
    <property type="project" value="UniProtKB-KW"/>
</dbReference>
<keyword evidence="6" id="KW-0222">Digestion</keyword>
<evidence type="ECO:0000259" key="11">
    <source>
        <dbReference type="PROSITE" id="PS51767"/>
    </source>
</evidence>
<evidence type="ECO:0000256" key="9">
    <source>
        <dbReference type="ARBA" id="ARBA00039700"/>
    </source>
</evidence>
<dbReference type="PANTHER" id="PTHR47966">
    <property type="entry name" value="BETA-SITE APP-CLEAVING ENZYME, ISOFORM A-RELATED"/>
    <property type="match status" value="1"/>
</dbReference>
<dbReference type="GO" id="GO:0006508">
    <property type="term" value="P:proteolysis"/>
    <property type="evidence" value="ECO:0007669"/>
    <property type="project" value="UniProtKB-KW"/>
</dbReference>
<keyword evidence="7" id="KW-0378">Hydrolase</keyword>
<proteinExistence type="inferred from homology"/>
<name>A0A9L0RZ07_HORSE</name>
<dbReference type="GO" id="GO:0004190">
    <property type="term" value="F:aspartic-type endopeptidase activity"/>
    <property type="evidence" value="ECO:0007669"/>
    <property type="project" value="UniProtKB-KW"/>
</dbReference>
<evidence type="ECO:0000256" key="8">
    <source>
        <dbReference type="ARBA" id="ARBA00023157"/>
    </source>
</evidence>
<accession>A0A9L0RZ07</accession>
<evidence type="ECO:0000256" key="2">
    <source>
        <dbReference type="ARBA" id="ARBA00007447"/>
    </source>
</evidence>
<dbReference type="EC" id="3.4.23.1" evidence="3"/>
<dbReference type="InterPro" id="IPR012848">
    <property type="entry name" value="Aspartic_peptidase_N"/>
</dbReference>
<keyword evidence="13" id="KW-1185">Reference proteome</keyword>
<feature type="chain" id="PRO_5040243106" description="Pepsin A" evidence="10">
    <location>
        <begin position="21"/>
        <end position="99"/>
    </location>
</feature>
<dbReference type="Proteomes" id="UP000002281">
    <property type="component" value="Chromosome 12"/>
</dbReference>
<feature type="domain" description="Peptidase A1" evidence="11">
    <location>
        <begin position="70"/>
        <end position="99"/>
    </location>
</feature>